<protein>
    <submittedName>
        <fullName evidence="2">Uncharacterized protein</fullName>
    </submittedName>
</protein>
<evidence type="ECO:0000313" key="1">
    <source>
        <dbReference type="Proteomes" id="UP000887565"/>
    </source>
</evidence>
<sequence>MIEELQLVIYGAKQQINFVQPIYLMPPVAAAQLVQSTPAQSHTYLSDLAGYFPKHNQWQRKVSRH</sequence>
<keyword evidence="1" id="KW-1185">Reference proteome</keyword>
<proteinExistence type="predicted"/>
<reference evidence="2" key="1">
    <citation type="submission" date="2022-11" db="UniProtKB">
        <authorList>
            <consortium name="WormBaseParasite"/>
        </authorList>
    </citation>
    <scope>IDENTIFICATION</scope>
</reference>
<evidence type="ECO:0000313" key="2">
    <source>
        <dbReference type="WBParaSite" id="nRc.2.0.1.t44373-RA"/>
    </source>
</evidence>
<accession>A0A915KZK5</accession>
<dbReference type="WBParaSite" id="nRc.2.0.1.t44373-RA">
    <property type="protein sequence ID" value="nRc.2.0.1.t44373-RA"/>
    <property type="gene ID" value="nRc.2.0.1.g44373"/>
</dbReference>
<dbReference type="Proteomes" id="UP000887565">
    <property type="component" value="Unplaced"/>
</dbReference>
<organism evidence="1 2">
    <name type="scientific">Romanomermis culicivorax</name>
    <name type="common">Nematode worm</name>
    <dbReference type="NCBI Taxonomy" id="13658"/>
    <lineage>
        <taxon>Eukaryota</taxon>
        <taxon>Metazoa</taxon>
        <taxon>Ecdysozoa</taxon>
        <taxon>Nematoda</taxon>
        <taxon>Enoplea</taxon>
        <taxon>Dorylaimia</taxon>
        <taxon>Mermithida</taxon>
        <taxon>Mermithoidea</taxon>
        <taxon>Mermithidae</taxon>
        <taxon>Romanomermis</taxon>
    </lineage>
</organism>
<dbReference type="AlphaFoldDB" id="A0A915KZK5"/>
<name>A0A915KZK5_ROMCU</name>